<evidence type="ECO:0000256" key="1">
    <source>
        <dbReference type="ARBA" id="ARBA00007613"/>
    </source>
</evidence>
<keyword evidence="2" id="KW-0449">Lipoprotein</keyword>
<feature type="coiled-coil region" evidence="3">
    <location>
        <begin position="67"/>
        <end position="94"/>
    </location>
</feature>
<dbReference type="NCBIfam" id="TIGR01845">
    <property type="entry name" value="outer_NodT"/>
    <property type="match status" value="1"/>
</dbReference>
<feature type="coiled-coil region" evidence="3">
    <location>
        <begin position="395"/>
        <end position="458"/>
    </location>
</feature>
<dbReference type="InterPro" id="IPR010131">
    <property type="entry name" value="MdtP/NodT-like"/>
</dbReference>
<reference evidence="4 5" key="1">
    <citation type="submission" date="2023-12" db="EMBL/GenBank/DDBJ databases">
        <title>Genome sequencing and assembly of bacterial species from a model synthetic community.</title>
        <authorList>
            <person name="Hogle S.L."/>
        </authorList>
    </citation>
    <scope>NUCLEOTIDE SEQUENCE [LARGE SCALE GENOMIC DNA]</scope>
    <source>
        <strain evidence="4 5">HAMBI_3031</strain>
    </source>
</reference>
<keyword evidence="2" id="KW-1134">Transmembrane beta strand</keyword>
<keyword evidence="3" id="KW-0175">Coiled coil</keyword>
<keyword evidence="5" id="KW-1185">Reference proteome</keyword>
<evidence type="ECO:0000256" key="3">
    <source>
        <dbReference type="SAM" id="Coils"/>
    </source>
</evidence>
<dbReference type="Gene3D" id="2.20.200.10">
    <property type="entry name" value="Outer membrane efflux proteins (OEP)"/>
    <property type="match status" value="1"/>
</dbReference>
<evidence type="ECO:0000313" key="5">
    <source>
        <dbReference type="Proteomes" id="UP001325680"/>
    </source>
</evidence>
<sequence>MKIRNIFATLGMIGACIMYAGCHIPQVAQKQENKEVPETYAVSQDTSNTGLVKWRDFFTDPNLAVLIDTALKNNQELNITLQEIEIARNEVRAKKGELLPSVGYRAGIGIDKAGRYTSQGAGDASTEMTPGKKVPDYLGDFIVGINANWEVDIWNKLHNAKDAEVGRYLSTIEGKNFVLSNLIAEIANSYYELVSLDYQLDIVKQNIALQKNALEIVKVQKQAARATELAVQKFEAEVKSTQSREFEIRQGIKETENRINFLLARYPQPIARKEAGFMDLPLAAVSSGVPSQLLANRPDIRQAELELAASKLDVKVARAQFYPSFDISAMIGFNAFNPSYLVKFPESLITSLVGDLAGPLINKNAIKAQYLTANAKQLQAVYNYERSILSGYIEVANQLSNISNLQQTFDQKQEQVKMLNKSVEVSNALYKAARADYLEVLTTQRDVLEARLELAETKKNQLGAVVNIYKDLGGGWR</sequence>
<dbReference type="PROSITE" id="PS51257">
    <property type="entry name" value="PROKAR_LIPOPROTEIN"/>
    <property type="match status" value="1"/>
</dbReference>
<organism evidence="4 5">
    <name type="scientific">Niabella yanshanensis</name>
    <dbReference type="NCBI Taxonomy" id="577386"/>
    <lineage>
        <taxon>Bacteria</taxon>
        <taxon>Pseudomonadati</taxon>
        <taxon>Bacteroidota</taxon>
        <taxon>Chitinophagia</taxon>
        <taxon>Chitinophagales</taxon>
        <taxon>Chitinophagaceae</taxon>
        <taxon>Niabella</taxon>
    </lineage>
</organism>
<dbReference type="InterPro" id="IPR003423">
    <property type="entry name" value="OMP_efflux"/>
</dbReference>
<keyword evidence="2" id="KW-0732">Signal</keyword>
<protein>
    <submittedName>
        <fullName evidence="4">Efflux transporter outer membrane subunit</fullName>
    </submittedName>
</protein>
<dbReference type="RefSeq" id="WP_114790041.1">
    <property type="nucleotide sequence ID" value="NZ_CP139960.1"/>
</dbReference>
<feature type="chain" id="PRO_5044981975" evidence="2">
    <location>
        <begin position="21"/>
        <end position="477"/>
    </location>
</feature>
<evidence type="ECO:0000256" key="2">
    <source>
        <dbReference type="RuleBase" id="RU362097"/>
    </source>
</evidence>
<keyword evidence="2" id="KW-0564">Palmitate</keyword>
<dbReference type="Pfam" id="PF02321">
    <property type="entry name" value="OEP"/>
    <property type="match status" value="2"/>
</dbReference>
<keyword evidence="2" id="KW-0812">Transmembrane</keyword>
<dbReference type="EMBL" id="CP139960">
    <property type="protein sequence ID" value="WQD36403.1"/>
    <property type="molecule type" value="Genomic_DNA"/>
</dbReference>
<comment type="subcellular location">
    <subcellularLocation>
        <location evidence="2">Cell membrane</location>
        <topology evidence="2">Lipid-anchor</topology>
    </subcellularLocation>
</comment>
<proteinExistence type="inferred from homology"/>
<evidence type="ECO:0000313" key="4">
    <source>
        <dbReference type="EMBL" id="WQD36403.1"/>
    </source>
</evidence>
<dbReference type="Gene3D" id="1.20.1600.10">
    <property type="entry name" value="Outer membrane efflux proteins (OEP)"/>
    <property type="match status" value="1"/>
</dbReference>
<dbReference type="SUPFAM" id="SSF56954">
    <property type="entry name" value="Outer membrane efflux proteins (OEP)"/>
    <property type="match status" value="1"/>
</dbReference>
<feature type="signal peptide" evidence="2">
    <location>
        <begin position="1"/>
        <end position="20"/>
    </location>
</feature>
<accession>A0ABZ0W165</accession>
<dbReference type="Proteomes" id="UP001325680">
    <property type="component" value="Chromosome"/>
</dbReference>
<name>A0ABZ0W165_9BACT</name>
<comment type="similarity">
    <text evidence="1 2">Belongs to the outer membrane factor (OMF) (TC 1.B.17) family.</text>
</comment>
<dbReference type="PANTHER" id="PTHR30203">
    <property type="entry name" value="OUTER MEMBRANE CATION EFFLUX PROTEIN"/>
    <property type="match status" value="1"/>
</dbReference>
<keyword evidence="2" id="KW-0472">Membrane</keyword>
<gene>
    <name evidence="4" type="ORF">U0035_12080</name>
</gene>
<dbReference type="PANTHER" id="PTHR30203:SF30">
    <property type="entry name" value="OUTER MEMBRANE PROTEIN-RELATED"/>
    <property type="match status" value="1"/>
</dbReference>